<evidence type="ECO:0000313" key="1">
    <source>
        <dbReference type="EMBL" id="AGG54174.1"/>
    </source>
</evidence>
<protein>
    <submittedName>
        <fullName evidence="1">Uncharacterized protein</fullName>
    </submittedName>
</protein>
<dbReference type="KEGG" id="vg:15013532"/>
<reference evidence="1 2" key="1">
    <citation type="submission" date="2010-03" db="EMBL/GenBank/DDBJ databases">
        <title>The Genome Sequence of Cyanophage S-SSM4.</title>
        <authorList>
            <consortium name="The Broad Institute Genome Sequencing Platform"/>
            <person name="Henn M.R."/>
            <person name="Sullivan M.S."/>
            <person name="Osburne M.S."/>
            <person name="Levin J."/>
            <person name="Malboeuf C."/>
            <person name="Casali M."/>
            <person name="Russ C."/>
            <person name="Lennon N."/>
            <person name="Erlich R."/>
            <person name="Young S.K."/>
            <person name="Koehrsen M."/>
            <person name="Yandava C."/>
            <person name="Zeng Q."/>
            <person name="Alvarado L."/>
            <person name="Anderson S."/>
            <person name="Berlin A."/>
            <person name="Borenstein D."/>
            <person name="Chen Z."/>
            <person name="Engels R."/>
            <person name="Freedman E."/>
            <person name="Gellesch M."/>
            <person name="Goldberg J."/>
            <person name="Green L."/>
            <person name="Griggs A."/>
            <person name="Gujja S."/>
            <person name="Heiman D."/>
            <person name="Hepburn T."/>
            <person name="Howarth C."/>
            <person name="Jen D."/>
            <person name="Larson L."/>
            <person name="Lewis B."/>
            <person name="Mehta T."/>
            <person name="Park D."/>
            <person name="Pearson M."/>
            <person name="Roberts A."/>
            <person name="Ryan E."/>
            <person name="Saif S."/>
            <person name="Shea T."/>
            <person name="Shenoy N."/>
            <person name="Sisk P."/>
            <person name="Stolte C."/>
            <person name="Sykes S."/>
            <person name="Walk T."/>
            <person name="White J."/>
            <person name="Yu Q."/>
            <person name="Coleman M.L."/>
            <person name="Huang K.H."/>
            <person name="Weigele P.R."/>
            <person name="DeFrancesco A.S."/>
            <person name="Kern S.E."/>
            <person name="Thompson L.R."/>
            <person name="Fu R."/>
            <person name="Hombeck B."/>
            <person name="Chisholm S.W."/>
            <person name="Haas B."/>
            <person name="Nusbaum C."/>
            <person name="Galagan J."/>
            <person name="Birren B."/>
        </authorList>
    </citation>
    <scope>NUCLEOTIDE SEQUENCE [LARGE SCALE GENOMIC DNA]</scope>
    <source>
        <strain evidence="1 2">S-SSM4</strain>
    </source>
</reference>
<accession>M1TUR5</accession>
<organism evidence="1 2">
    <name type="scientific">Synechococcus phage S-SSM4</name>
    <dbReference type="NCBI Taxonomy" id="536466"/>
    <lineage>
        <taxon>Viruses</taxon>
        <taxon>Duplodnaviria</taxon>
        <taxon>Heunggongvirae</taxon>
        <taxon>Uroviricota</taxon>
        <taxon>Caudoviricetes</taxon>
        <taxon>Pantevenvirales</taxon>
        <taxon>Kyanoviridae</taxon>
        <taxon>Greenvirus</taxon>
        <taxon>Greenvirus ssm4</taxon>
    </lineage>
</organism>
<dbReference type="Proteomes" id="UP000203282">
    <property type="component" value="Segment"/>
</dbReference>
<dbReference type="Gene3D" id="2.30.30.100">
    <property type="match status" value="1"/>
</dbReference>
<proteinExistence type="predicted"/>
<gene>
    <name evidence="1" type="ORF">CYXG_00110</name>
</gene>
<keyword evidence="2" id="KW-1185">Reference proteome</keyword>
<dbReference type="RefSeq" id="YP_007677299.1">
    <property type="nucleotide sequence ID" value="NC_020875.1"/>
</dbReference>
<dbReference type="GeneID" id="15013532"/>
<dbReference type="OrthoDB" id="22174at10239"/>
<evidence type="ECO:0000313" key="2">
    <source>
        <dbReference type="Proteomes" id="UP000203282"/>
    </source>
</evidence>
<sequence length="97" mass="10956">MIDLKLLRIITGEEIIADVIDFSGGLVTVKNALVVLPQGQQFGFMQWASVIDPDQPEITLDMKHVVYMAEVHPRIQEKYNSMFGSNLTLPEDKKLIL</sequence>
<dbReference type="EMBL" id="HQ316583">
    <property type="protein sequence ID" value="AGG54174.1"/>
    <property type="molecule type" value="Genomic_DNA"/>
</dbReference>
<name>M1TUR5_9CAUD</name>